<keyword evidence="32" id="KW-1185">Reference proteome</keyword>
<dbReference type="SMART" id="SM01086">
    <property type="entry name" value="ClpB_D2-small"/>
    <property type="match status" value="1"/>
</dbReference>
<dbReference type="GO" id="GO:0005634">
    <property type="term" value="C:nucleus"/>
    <property type="evidence" value="ECO:0007669"/>
    <property type="project" value="UniProtKB-SubCell"/>
</dbReference>
<keyword evidence="17 25" id="KW-0067">ATP-binding</keyword>
<keyword evidence="11" id="KW-0479">Metal-binding</keyword>
<feature type="domain" description="ClpX-type ZB" evidence="30">
    <location>
        <begin position="2354"/>
        <end position="2407"/>
    </location>
</feature>
<accession>A0AAE0V018</accession>
<dbReference type="PROSITE" id="PS50011">
    <property type="entry name" value="PROTEIN_KINASE_DOM"/>
    <property type="match status" value="1"/>
</dbReference>
<dbReference type="InterPro" id="IPR059188">
    <property type="entry name" value="Znf_CLPX-like"/>
</dbReference>
<dbReference type="InterPro" id="IPR027417">
    <property type="entry name" value="P-loop_NTPase"/>
</dbReference>
<keyword evidence="19" id="KW-0805">Transcription regulation</keyword>
<dbReference type="Pfam" id="PF26040">
    <property type="entry name" value="Zn_ribbon_CLPX_N"/>
    <property type="match status" value="1"/>
</dbReference>
<dbReference type="Gene3D" id="3.80.10.10">
    <property type="entry name" value="Ribonuclease Inhibitor"/>
    <property type="match status" value="2"/>
</dbReference>
<evidence type="ECO:0000256" key="19">
    <source>
        <dbReference type="ARBA" id="ARBA00023015"/>
    </source>
</evidence>
<keyword evidence="14" id="KW-0418">Kinase</keyword>
<keyword evidence="12" id="KW-0677">Repeat</keyword>
<dbReference type="InterPro" id="IPR020859">
    <property type="entry name" value="ROC"/>
</dbReference>
<evidence type="ECO:0000313" key="32">
    <source>
        <dbReference type="Proteomes" id="UP001274896"/>
    </source>
</evidence>
<dbReference type="Pfam" id="PF23748">
    <property type="entry name" value="Beta-prop_LRRK2"/>
    <property type="match status" value="1"/>
</dbReference>
<evidence type="ECO:0000256" key="22">
    <source>
        <dbReference type="ARBA" id="ARBA00023242"/>
    </source>
</evidence>
<dbReference type="SMART" id="SM00220">
    <property type="entry name" value="S_TKc"/>
    <property type="match status" value="1"/>
</dbReference>
<evidence type="ECO:0000256" key="9">
    <source>
        <dbReference type="ARBA" id="ARBA00022679"/>
    </source>
</evidence>
<dbReference type="InterPro" id="IPR057263">
    <property type="entry name" value="COR-B"/>
</dbReference>
<dbReference type="Proteomes" id="UP001274896">
    <property type="component" value="Unassembled WGS sequence"/>
</dbReference>
<dbReference type="PROSITE" id="PS51450">
    <property type="entry name" value="LRR"/>
    <property type="match status" value="4"/>
</dbReference>
<keyword evidence="10" id="KW-0540">Nuclease</keyword>
<comment type="catalytic activity">
    <reaction evidence="1">
        <text>Exonucleolytic cleavage of poly(A) to 5'-AMP.</text>
        <dbReference type="EC" id="3.1.13.4"/>
    </reaction>
</comment>
<dbReference type="InterPro" id="IPR001806">
    <property type="entry name" value="Small_GTPase"/>
</dbReference>
<dbReference type="GO" id="GO:0008270">
    <property type="term" value="F:zinc ion binding"/>
    <property type="evidence" value="ECO:0007669"/>
    <property type="project" value="InterPro"/>
</dbReference>
<dbReference type="InterPro" id="IPR019489">
    <property type="entry name" value="Clp_ATPase_C"/>
</dbReference>
<evidence type="ECO:0000256" key="20">
    <source>
        <dbReference type="ARBA" id="ARBA00023134"/>
    </source>
</evidence>
<feature type="compositionally biased region" description="Low complexity" evidence="26">
    <location>
        <begin position="410"/>
        <end position="424"/>
    </location>
</feature>
<evidence type="ECO:0008006" key="33">
    <source>
        <dbReference type="Google" id="ProtNLM"/>
    </source>
</evidence>
<name>A0AAE0V018_9TELE</name>
<dbReference type="SUPFAM" id="SSF50978">
    <property type="entry name" value="WD40 repeat-like"/>
    <property type="match status" value="1"/>
</dbReference>
<evidence type="ECO:0000256" key="21">
    <source>
        <dbReference type="ARBA" id="ARBA00023163"/>
    </source>
</evidence>
<dbReference type="FunFam" id="3.80.10.10:FF:000110">
    <property type="entry name" value="Leucine-rich repeat serine/threonine-protein kinase 2"/>
    <property type="match status" value="1"/>
</dbReference>
<evidence type="ECO:0000259" key="29">
    <source>
        <dbReference type="PROSITE" id="PS51424"/>
    </source>
</evidence>
<dbReference type="PROSITE" id="PS51902">
    <property type="entry name" value="CLPX_ZB"/>
    <property type="match status" value="1"/>
</dbReference>
<feature type="binding site" evidence="25">
    <location>
        <position position="1347"/>
    </location>
    <ligand>
        <name>ATP</name>
        <dbReference type="ChEBI" id="CHEBI:30616"/>
    </ligand>
</feature>
<dbReference type="InterPro" id="IPR036691">
    <property type="entry name" value="Endo/exonu/phosph_ase_sf"/>
</dbReference>
<dbReference type="PROSITE" id="PS00107">
    <property type="entry name" value="PROTEIN_KINASE_ATP"/>
    <property type="match status" value="1"/>
</dbReference>
<evidence type="ECO:0000259" key="27">
    <source>
        <dbReference type="PROSITE" id="PS50011"/>
    </source>
</evidence>
<dbReference type="Gene3D" id="3.30.70.270">
    <property type="match status" value="1"/>
</dbReference>
<evidence type="ECO:0000256" key="16">
    <source>
        <dbReference type="ARBA" id="ARBA00022839"/>
    </source>
</evidence>
<evidence type="ECO:0000256" key="24">
    <source>
        <dbReference type="ARBA" id="ARBA00048679"/>
    </source>
</evidence>
<keyword evidence="15" id="KW-0378">Hydrolase</keyword>
<dbReference type="CDD" id="cd09076">
    <property type="entry name" value="L1-EN"/>
    <property type="match status" value="1"/>
</dbReference>
<keyword evidence="7" id="KW-0723">Serine/threonine-protein kinase</keyword>
<feature type="compositionally biased region" description="Basic and acidic residues" evidence="26">
    <location>
        <begin position="2329"/>
        <end position="2351"/>
    </location>
</feature>
<comment type="cofactor">
    <cofactor evidence="2">
        <name>Mg(2+)</name>
        <dbReference type="ChEBI" id="CHEBI:18420"/>
    </cofactor>
</comment>
<dbReference type="SUPFAM" id="SSF56112">
    <property type="entry name" value="Protein kinase-like (PK-like)"/>
    <property type="match status" value="1"/>
</dbReference>
<evidence type="ECO:0000256" key="2">
    <source>
        <dbReference type="ARBA" id="ARBA00001946"/>
    </source>
</evidence>
<dbReference type="GO" id="GO:0046983">
    <property type="term" value="F:protein dimerization activity"/>
    <property type="evidence" value="ECO:0007669"/>
    <property type="project" value="InterPro"/>
</dbReference>
<evidence type="ECO:0000259" key="30">
    <source>
        <dbReference type="PROSITE" id="PS51902"/>
    </source>
</evidence>
<evidence type="ECO:0000256" key="26">
    <source>
        <dbReference type="SAM" id="MobiDB-lite"/>
    </source>
</evidence>
<evidence type="ECO:0000256" key="4">
    <source>
        <dbReference type="ARBA" id="ARBA00004496"/>
    </source>
</evidence>
<keyword evidence="8" id="KW-0433">Leucine-rich repeat</keyword>
<proteinExistence type="inferred from homology"/>
<dbReference type="InterPro" id="IPR043128">
    <property type="entry name" value="Rev_trsase/Diguanyl_cyclase"/>
</dbReference>
<evidence type="ECO:0000256" key="14">
    <source>
        <dbReference type="ARBA" id="ARBA00022777"/>
    </source>
</evidence>
<dbReference type="SMART" id="SM00369">
    <property type="entry name" value="LRR_TYP"/>
    <property type="match status" value="7"/>
</dbReference>
<evidence type="ECO:0000256" key="17">
    <source>
        <dbReference type="ARBA" id="ARBA00022840"/>
    </source>
</evidence>
<evidence type="ECO:0000256" key="23">
    <source>
        <dbReference type="ARBA" id="ARBA00047899"/>
    </source>
</evidence>
<dbReference type="CDD" id="cd01650">
    <property type="entry name" value="RT_nLTR_like"/>
    <property type="match status" value="1"/>
</dbReference>
<sequence>MEKYRDGQRELHCVFVDLEKAYDRVPREELWYCMRKSGVAEKYVRVVQDMYERSRTVVRCAVGQTEEFKVEVGLHQGSALSPFLFAIVMDQLSEEVRQESPWTMMFADDIVICSESREQVEENLERWRFALERRGMKVSRSKTEYMCVNEREGSGTVRLQGEEVKKVQEFKYLGSTVQSNGECGKEVKKRVQAGWNGWRKVWGVLCERKISARIKGKVYRTVVRPAMLYGLETVSLRKRQESELEVAELKMLRFSLGVTRLDRIRNEYIRGTAHVGRLGDKVREARLRWFGHVQRRESKGQWLARQIQSLQKEQVGVNTSEYFSDDESDESFHTSLDDSMFFTLEDMESDGSDSPSSGRTYCDSPEDLRGRSNARQQERSNLSEGSNSDPNLNHSFKKRLESRKGKTQRGLLSSESSSPGGLLSNVDRDHIRLLDLSGNELDSLSCLMDDGSVQQQLEHLLRLDLSSNSLAEFPSALCQSLRSLTRLDLQGNQLQSLPAELLSLPSLNTLNVSRNNVGPELCLDPHVCCPSLRQLNLSFNHITVFPYSLSQVMENLEELSLEGNQISELSLPLCLAEMKVFDISKNKLTVISDGLLSACTKLETFNASVNHLSCLLHLPSKITTLKLSQNNFKSVPDSITNLPNLRSVDMRSNSIRVLPGPAVWASANLRELIFSENQISVLDLIEPVYKWIRLEKLHLSDNKLTELPPQIGLLEELASLDVSGNSGLRSFPDEMGKLVRLWDLPLDRLQLQLDLKHIGNKTKDIVRHFQHRLKKAVPYFRMKLIVVGNAGSGKTTLIQQLMKLKRSQFCFDVYSTSITVRDWSIRDRDRKNMILNVWDFSGGEEYSGFHSQFMSSRALYLVLYNLSNGASELDTIRPWLFYIKALAPAAPVILVGTHLDVCDDDLVQECARKIQEEVLSQPLFPTIRERHMLCACEESDSISRLRKAIAREARSFKIQGQPVMGQLVPDCYVELERRLVQERSRVPVEFPVLRQQHLLQLIEESQLLLEEGELAHAVRFLSETGVLLHFDDPALQLRDLYFIDPQWLCSTISQMLFQKSLCERGVMQRSVVEKFLSESLCFPKGHLMHYFRLLEKFLITLPLGEEQLLLHCSLPDHKPLIEIPHCENSEIIVRVYEMPYFPMGFWSRLISQLLEVSTFMFQGREKALRPNRSYWRTGVYLNWSTEAYYLVEAFSVVNSPASFVRITVPCSRKGHVLLGQVVDHIDSVLEEWFPGLLNTDIQGDGETLLKKWAFYSFDDTQDWKKMLLQDLLKHSDKNGLLVNSEDPLCTIPTSQICPDLMLSDQPASIMLDPEELEMDLSKEYLLGNGGFGSVYRAIYKNEDVAVKIFNKHASELYVHRLVRQELAVLGRLHHPSLVDLLAVGSSPYLLVMELAPCGSLDSLFEHENCSLNRKLQHRIALQVADGLRYLHSSMIIYRDLKPHNVLLFNLKTDSEMIAKLTDYGIAQYCCSMGLKSSEGTPDIAELFTLWFPAGFRAPEVARGNMIYNVQADVYSFGLLLYDLLTCGERISDGLKFPSEFDEIAVQGKLLDPVKHYRCSPWPGFQNLMKECLRETPESRPTSAQVFDCLNSGKMLCLISELTLPGLSCECFTVSCPSRGLGGSVNGGAGAHVWTGGGSSSQKLGFVTCVDVETEKRSTKEIDKSPVLCLVTVKVPGEVHDWLVAGTQSGSLVVLDTRNIKVLHCLQRAKDAVTSLFFHTPSQRSCLKNYLLVGTADGMLVIYEDSVLKCADGAPVKLVQVGNVNTPLMCLAPSGHYQDRSTLWAGCGTRVLSLTVDYDISKIIDTRSTFYQLLFYIVLTLHCLSSQQRLASSEACISRLVVEKFVYLSKNGGHSVEVWDKKNGKMIDFIDCVQLLRKAKAVSVDSSKEMESLSAHVKALLVQYNGTLWIGTASGHILLVDLYTHHLLQVINSGCHSVRTMASVLIETQGQKSVILMLGRRIHISQEKIKSQSDKDAVLMMWSSSLSQEVKDLNRHWKGRELADMMERRKVDILCVQETRWKGSKARSIGAGFKLFYYGVDSKRNGVGVVLKEEFVRNVLEVKRVSDRVMSLKLEIEGVMLNVVSGYAPQVGCELEEKERFWSELDEVMESIPTGERVVIGADFNGHVGEGNTGDEEVMGKFGVKERNLEGQMVVDFAKRMDMGVVNTYFQKREEHRVTYTSGGRRTQVDYILCRRGNLKEISDCKVVVGESVARQHRMVVCRMTLMVCKTKRSKIEKKTKWWKLKKEECCEEFRQKLRQALGGQVVLPDDWETTAEVIRETGRKVLGFSRLHVRFYALRRPSTREAHLPPALQVRLFSESAVCFASKDNTPKDGSGDVGKQKSAADMEKRSVGSGGSGKGGSQLRCPRCGDTCTHVETFVSFTRFVKCGKCHHFFVVLSESDSKKGLHKETSLKLEAEAVKLAFAQRPPPPPKKIYAYLDNFVVGQSYAKKVLSVAVYNHYKRIYSNLPASSGQQVGTEKQSSVTAQELESRRREVEHRFTSKTLLAQTLARCLDVPFAICDCTTLTQAGYVGEDIESVIAKLLQDANYSVEKAQQGVCFQTERFIPRISDFKHMWGRIVFLDEVDKIGSVPGIHQLRDVGGEGVQQGLLKLLEGTVVNVPEKNSRKLRGEMVQVDTTNILFVASGAFNGLDQIISRRKKEKYLGFGSPSNLGKGRRAAAAADLADSSGSELDVVAEMEEKDRLLRHVEARDLTEFGMIPEFVGRLPIVVPLHNLDEQTLVRILTEPRNAVVPQYQALFSMDKCELNVTPDALRAIARLALERKTGARGLRSIMEKLLLEPMFEVPQSDIVSVELNKDVILGKSEPRYIRNKASNKETSEEEYDSGIEEETWLRQADVANS</sequence>
<dbReference type="PRINTS" id="PR00449">
    <property type="entry name" value="RASTRNSFRMNG"/>
</dbReference>
<dbReference type="GO" id="GO:0003924">
    <property type="term" value="F:GTPase activity"/>
    <property type="evidence" value="ECO:0007669"/>
    <property type="project" value="InterPro"/>
</dbReference>
<comment type="caution">
    <text evidence="31">The sequence shown here is derived from an EMBL/GenBank/DDBJ whole genome shotgun (WGS) entry which is preliminary data.</text>
</comment>
<dbReference type="InterPro" id="IPR017441">
    <property type="entry name" value="Protein_kinase_ATP_BS"/>
</dbReference>
<evidence type="ECO:0000259" key="28">
    <source>
        <dbReference type="PROSITE" id="PS50878"/>
    </source>
</evidence>
<evidence type="ECO:0000313" key="31">
    <source>
        <dbReference type="EMBL" id="KAK3526797.1"/>
    </source>
</evidence>
<evidence type="ECO:0000256" key="8">
    <source>
        <dbReference type="ARBA" id="ARBA00022614"/>
    </source>
</evidence>
<organism evidence="31 32">
    <name type="scientific">Hemibagrus guttatus</name>
    <dbReference type="NCBI Taxonomy" id="175788"/>
    <lineage>
        <taxon>Eukaryota</taxon>
        <taxon>Metazoa</taxon>
        <taxon>Chordata</taxon>
        <taxon>Craniata</taxon>
        <taxon>Vertebrata</taxon>
        <taxon>Euteleostomi</taxon>
        <taxon>Actinopterygii</taxon>
        <taxon>Neopterygii</taxon>
        <taxon>Teleostei</taxon>
        <taxon>Ostariophysi</taxon>
        <taxon>Siluriformes</taxon>
        <taxon>Bagridae</taxon>
        <taxon>Hemibagrus</taxon>
    </lineage>
</organism>
<comment type="catalytic activity">
    <reaction evidence="23">
        <text>L-threonyl-[protein] + ATP = O-phospho-L-threonyl-[protein] + ADP + H(+)</text>
        <dbReference type="Rhea" id="RHEA:46608"/>
        <dbReference type="Rhea" id="RHEA-COMP:11060"/>
        <dbReference type="Rhea" id="RHEA-COMP:11605"/>
        <dbReference type="ChEBI" id="CHEBI:15378"/>
        <dbReference type="ChEBI" id="CHEBI:30013"/>
        <dbReference type="ChEBI" id="CHEBI:30616"/>
        <dbReference type="ChEBI" id="CHEBI:61977"/>
        <dbReference type="ChEBI" id="CHEBI:456216"/>
        <dbReference type="EC" id="2.7.11.1"/>
    </reaction>
</comment>
<dbReference type="InterPro" id="IPR043502">
    <property type="entry name" value="DNA/RNA_pol_sf"/>
</dbReference>
<keyword evidence="13 25" id="KW-0547">Nucleotide-binding</keyword>
<dbReference type="InterPro" id="IPR032675">
    <property type="entry name" value="LRR_dom_sf"/>
</dbReference>
<evidence type="ECO:0000256" key="1">
    <source>
        <dbReference type="ARBA" id="ARBA00001663"/>
    </source>
</evidence>
<dbReference type="PANTHER" id="PTHR48102:SF7">
    <property type="entry name" value="ATP-DEPENDENT CLP PROTEASE ATP-BINDING SUBUNIT CLPX-LIKE, MITOCHONDRIAL"/>
    <property type="match status" value="1"/>
</dbReference>
<reference evidence="31" key="1">
    <citation type="submission" date="2023-06" db="EMBL/GenBank/DDBJ databases">
        <title>Male Hemibagrus guttatus genome.</title>
        <authorList>
            <person name="Bian C."/>
        </authorList>
    </citation>
    <scope>NUCLEOTIDE SEQUENCE</scope>
    <source>
        <strain evidence="31">Male_cb2023</strain>
        <tissue evidence="31">Muscle</tissue>
    </source>
</reference>
<dbReference type="Gene3D" id="2.130.10.10">
    <property type="entry name" value="YVTN repeat-like/Quinoprotein amine dehydrogenase"/>
    <property type="match status" value="1"/>
</dbReference>
<feature type="region of interest" description="Disordered" evidence="26">
    <location>
        <begin position="346"/>
        <end position="424"/>
    </location>
</feature>
<dbReference type="Pfam" id="PF13855">
    <property type="entry name" value="LRR_8"/>
    <property type="match status" value="1"/>
</dbReference>
<evidence type="ECO:0000256" key="5">
    <source>
        <dbReference type="ARBA" id="ARBA00010774"/>
    </source>
</evidence>
<dbReference type="GO" id="GO:0005759">
    <property type="term" value="C:mitochondrial matrix"/>
    <property type="evidence" value="ECO:0007669"/>
    <property type="project" value="TreeGrafter"/>
</dbReference>
<dbReference type="CDD" id="cd19497">
    <property type="entry name" value="RecA-like_ClpX"/>
    <property type="match status" value="1"/>
</dbReference>
<keyword evidence="16" id="KW-0269">Exonuclease</keyword>
<dbReference type="EMBL" id="JAUCMX010000013">
    <property type="protein sequence ID" value="KAK3526797.1"/>
    <property type="molecule type" value="Genomic_DNA"/>
</dbReference>
<keyword evidence="22" id="KW-0539">Nucleus</keyword>
<dbReference type="SUPFAM" id="SSF56672">
    <property type="entry name" value="DNA/RNA polymerases"/>
    <property type="match status" value="1"/>
</dbReference>
<evidence type="ECO:0000256" key="15">
    <source>
        <dbReference type="ARBA" id="ARBA00022801"/>
    </source>
</evidence>
<dbReference type="Gene3D" id="3.30.70.1390">
    <property type="entry name" value="ROC domain from the Parkinson's disease-associated leucine-rich repeat kinase 2"/>
    <property type="match status" value="1"/>
</dbReference>
<dbReference type="PROSITE" id="PS50878">
    <property type="entry name" value="RT_POL"/>
    <property type="match status" value="1"/>
</dbReference>
<dbReference type="SUPFAM" id="SSF52540">
    <property type="entry name" value="P-loop containing nucleoside triphosphate hydrolases"/>
    <property type="match status" value="2"/>
</dbReference>
<evidence type="ECO:0000256" key="18">
    <source>
        <dbReference type="ARBA" id="ARBA00022842"/>
    </source>
</evidence>
<comment type="similarity">
    <text evidence="6">Belongs to the beta type-B retroviral polymerase family. HERV class-II K(HML-2) pol subfamily.</text>
</comment>
<evidence type="ECO:0000256" key="11">
    <source>
        <dbReference type="ARBA" id="ARBA00022723"/>
    </source>
</evidence>
<keyword evidence="18" id="KW-0460">Magnesium</keyword>
<dbReference type="FunFam" id="1.10.8.60:FF:000002">
    <property type="entry name" value="ATP-dependent Clp protease ATP-binding subunit ClpX"/>
    <property type="match status" value="1"/>
</dbReference>
<feature type="domain" description="Reverse transcriptase" evidence="28">
    <location>
        <begin position="1"/>
        <end position="177"/>
    </location>
</feature>
<dbReference type="SMART" id="SM00174">
    <property type="entry name" value="RHO"/>
    <property type="match status" value="1"/>
</dbReference>
<dbReference type="Gene3D" id="1.10.510.10">
    <property type="entry name" value="Transferase(Phosphotransferase) domain 1"/>
    <property type="match status" value="1"/>
</dbReference>
<comment type="subcellular location">
    <subcellularLocation>
        <location evidence="4">Cytoplasm</location>
    </subcellularLocation>
    <subcellularLocation>
        <location evidence="3">Nucleus</location>
    </subcellularLocation>
</comment>
<evidence type="ECO:0000256" key="7">
    <source>
        <dbReference type="ARBA" id="ARBA00022527"/>
    </source>
</evidence>
<dbReference type="InterPro" id="IPR008271">
    <property type="entry name" value="Ser/Thr_kinase_AS"/>
</dbReference>
<dbReference type="Pfam" id="PF00078">
    <property type="entry name" value="RVT_1"/>
    <property type="match status" value="1"/>
</dbReference>
<dbReference type="Gene3D" id="3.60.10.10">
    <property type="entry name" value="Endonuclease/exonuclease/phosphatase"/>
    <property type="match status" value="1"/>
</dbReference>
<dbReference type="SMART" id="SM00364">
    <property type="entry name" value="LRR_BAC"/>
    <property type="match status" value="9"/>
</dbReference>
<evidence type="ECO:0000256" key="6">
    <source>
        <dbReference type="ARBA" id="ARBA00010879"/>
    </source>
</evidence>
<gene>
    <name evidence="31" type="ORF">QTP70_033560</name>
</gene>
<dbReference type="Pfam" id="PF07724">
    <property type="entry name" value="AAA_2"/>
    <property type="match status" value="1"/>
</dbReference>
<dbReference type="GO" id="GO:0009966">
    <property type="term" value="P:regulation of signal transduction"/>
    <property type="evidence" value="ECO:0007669"/>
    <property type="project" value="UniProtKB-ARBA"/>
</dbReference>
<dbReference type="InterPro" id="IPR003959">
    <property type="entry name" value="ATPase_AAA_core"/>
</dbReference>
<dbReference type="SMART" id="SM00173">
    <property type="entry name" value="RAS"/>
    <property type="match status" value="1"/>
</dbReference>
<evidence type="ECO:0000256" key="3">
    <source>
        <dbReference type="ARBA" id="ARBA00004123"/>
    </source>
</evidence>
<dbReference type="GO" id="GO:0004674">
    <property type="term" value="F:protein serine/threonine kinase activity"/>
    <property type="evidence" value="ECO:0007669"/>
    <property type="project" value="UniProtKB-KW"/>
</dbReference>
<dbReference type="Pfam" id="PF03372">
    <property type="entry name" value="Exo_endo_phos"/>
    <property type="match status" value="1"/>
</dbReference>
<dbReference type="Pfam" id="PF25497">
    <property type="entry name" value="COR-B"/>
    <property type="match status" value="1"/>
</dbReference>
<dbReference type="Gene3D" id="3.40.50.300">
    <property type="entry name" value="P-loop containing nucleotide triphosphate hydrolases"/>
    <property type="match status" value="2"/>
</dbReference>
<dbReference type="NCBIfam" id="NF003745">
    <property type="entry name" value="PRK05342.1"/>
    <property type="match status" value="1"/>
</dbReference>
<evidence type="ECO:0000256" key="10">
    <source>
        <dbReference type="ARBA" id="ARBA00022722"/>
    </source>
</evidence>
<dbReference type="GO" id="GO:0007154">
    <property type="term" value="P:cell communication"/>
    <property type="evidence" value="ECO:0007669"/>
    <property type="project" value="UniProtKB-ARBA"/>
</dbReference>
<dbReference type="SUPFAM" id="SSF56219">
    <property type="entry name" value="DNase I-like"/>
    <property type="match status" value="1"/>
</dbReference>
<dbReference type="Pfam" id="PF08477">
    <property type="entry name" value="Roc"/>
    <property type="match status" value="1"/>
</dbReference>
<dbReference type="InterPro" id="IPR056602">
    <property type="entry name" value="Beta-prop_LRRK2"/>
</dbReference>
<keyword evidence="20" id="KW-0342">GTP-binding</keyword>
<dbReference type="InterPro" id="IPR015943">
    <property type="entry name" value="WD40/YVTN_repeat-like_dom_sf"/>
</dbReference>
<feature type="compositionally biased region" description="Polar residues" evidence="26">
    <location>
        <begin position="373"/>
        <end position="394"/>
    </location>
</feature>
<dbReference type="Pfam" id="PF00069">
    <property type="entry name" value="Pkinase"/>
    <property type="match status" value="1"/>
</dbReference>
<dbReference type="InterPro" id="IPR036322">
    <property type="entry name" value="WD40_repeat_dom_sf"/>
</dbReference>
<dbReference type="InterPro" id="IPR059067">
    <property type="entry name" value="Znf_ribbon_CLPX-like"/>
</dbReference>
<protein>
    <recommendedName>
        <fullName evidence="33">Non-specific serine/threonine protein kinase</fullName>
    </recommendedName>
</protein>
<dbReference type="PROSITE" id="PS00108">
    <property type="entry name" value="PROTEIN_KINASE_ST"/>
    <property type="match status" value="1"/>
</dbReference>
<keyword evidence="9" id="KW-0808">Transferase</keyword>
<dbReference type="Pfam" id="PF10431">
    <property type="entry name" value="ClpB_D2-small"/>
    <property type="match status" value="1"/>
</dbReference>
<dbReference type="InterPro" id="IPR050052">
    <property type="entry name" value="ATP-dep_Clp_protease_ClpX"/>
</dbReference>
<dbReference type="PANTHER" id="PTHR48102">
    <property type="entry name" value="ATP-DEPENDENT CLP PROTEASE ATP-BINDING SUBUNIT CLPX-LIKE, MITOCHONDRIAL-RELATED"/>
    <property type="match status" value="1"/>
</dbReference>
<dbReference type="GO" id="GO:0005525">
    <property type="term" value="F:GTP binding"/>
    <property type="evidence" value="ECO:0007669"/>
    <property type="project" value="UniProtKB-KW"/>
</dbReference>
<dbReference type="PROSITE" id="PS51424">
    <property type="entry name" value="ROC"/>
    <property type="match status" value="1"/>
</dbReference>
<feature type="domain" description="Protein kinase" evidence="27">
    <location>
        <begin position="1320"/>
        <end position="1595"/>
    </location>
</feature>
<dbReference type="InterPro" id="IPR000477">
    <property type="entry name" value="RT_dom"/>
</dbReference>
<dbReference type="Pfam" id="PF16095">
    <property type="entry name" value="COR-A"/>
    <property type="match status" value="1"/>
</dbReference>
<dbReference type="GO" id="GO:0005524">
    <property type="term" value="F:ATP binding"/>
    <property type="evidence" value="ECO:0007669"/>
    <property type="project" value="UniProtKB-UniRule"/>
</dbReference>
<keyword evidence="21" id="KW-0804">Transcription</keyword>
<dbReference type="GO" id="GO:0016887">
    <property type="term" value="F:ATP hydrolysis activity"/>
    <property type="evidence" value="ECO:0007669"/>
    <property type="project" value="InterPro"/>
</dbReference>
<dbReference type="Gene3D" id="1.10.8.60">
    <property type="match status" value="1"/>
</dbReference>
<dbReference type="GO" id="GO:0004535">
    <property type="term" value="F:poly(A)-specific ribonuclease activity"/>
    <property type="evidence" value="ECO:0007669"/>
    <property type="project" value="UniProtKB-EC"/>
</dbReference>
<evidence type="ECO:0000256" key="13">
    <source>
        <dbReference type="ARBA" id="ARBA00022741"/>
    </source>
</evidence>
<dbReference type="InterPro" id="IPR005135">
    <property type="entry name" value="Endo/exonuclease/phosphatase"/>
</dbReference>
<dbReference type="InterPro" id="IPR000719">
    <property type="entry name" value="Prot_kinase_dom"/>
</dbReference>
<dbReference type="InterPro" id="IPR011009">
    <property type="entry name" value="Kinase-like_dom_sf"/>
</dbReference>
<dbReference type="InterPro" id="IPR003591">
    <property type="entry name" value="Leu-rich_rpt_typical-subtyp"/>
</dbReference>
<dbReference type="InterPro" id="IPR001611">
    <property type="entry name" value="Leu-rich_rpt"/>
</dbReference>
<comment type="similarity">
    <text evidence="5">Belongs to the CCR4/nocturin family.</text>
</comment>
<dbReference type="SUPFAM" id="SSF52058">
    <property type="entry name" value="L domain-like"/>
    <property type="match status" value="1"/>
</dbReference>
<comment type="catalytic activity">
    <reaction evidence="24">
        <text>L-seryl-[protein] + ATP = O-phospho-L-seryl-[protein] + ADP + H(+)</text>
        <dbReference type="Rhea" id="RHEA:17989"/>
        <dbReference type="Rhea" id="RHEA-COMP:9863"/>
        <dbReference type="Rhea" id="RHEA-COMP:11604"/>
        <dbReference type="ChEBI" id="CHEBI:15378"/>
        <dbReference type="ChEBI" id="CHEBI:29999"/>
        <dbReference type="ChEBI" id="CHEBI:30616"/>
        <dbReference type="ChEBI" id="CHEBI:83421"/>
        <dbReference type="ChEBI" id="CHEBI:456216"/>
        <dbReference type="EC" id="2.7.11.1"/>
    </reaction>
</comment>
<feature type="domain" description="Roc" evidence="29">
    <location>
        <begin position="775"/>
        <end position="956"/>
    </location>
</feature>
<evidence type="ECO:0000256" key="25">
    <source>
        <dbReference type="PROSITE-ProRule" id="PRU10141"/>
    </source>
</evidence>
<dbReference type="InterPro" id="IPR032171">
    <property type="entry name" value="COR-A"/>
</dbReference>
<dbReference type="GO" id="GO:0051603">
    <property type="term" value="P:proteolysis involved in protein catabolic process"/>
    <property type="evidence" value="ECO:0007669"/>
    <property type="project" value="TreeGrafter"/>
</dbReference>
<evidence type="ECO:0000256" key="12">
    <source>
        <dbReference type="ARBA" id="ARBA00022737"/>
    </source>
</evidence>
<feature type="region of interest" description="Disordered" evidence="26">
    <location>
        <begin position="2328"/>
        <end position="2365"/>
    </location>
</feature>